<comment type="similarity">
    <text evidence="2 5">Belongs to the Ap4A hydrolase family.</text>
</comment>
<evidence type="ECO:0000313" key="7">
    <source>
        <dbReference type="EMBL" id="EXU79720.1"/>
    </source>
</evidence>
<evidence type="ECO:0000256" key="3">
    <source>
        <dbReference type="ARBA" id="ARBA00022801"/>
    </source>
</evidence>
<accession>A0A014P0S3</accession>
<dbReference type="Gene3D" id="3.60.21.10">
    <property type="match status" value="1"/>
</dbReference>
<dbReference type="SUPFAM" id="SSF56300">
    <property type="entry name" value="Metallo-dependent phosphatases"/>
    <property type="match status" value="1"/>
</dbReference>
<dbReference type="CDD" id="cd07422">
    <property type="entry name" value="MPP_ApaH"/>
    <property type="match status" value="1"/>
</dbReference>
<dbReference type="PATRIC" id="fig|1457173.3.peg.2361"/>
<dbReference type="PIRSF" id="PIRSF000903">
    <property type="entry name" value="B5n-ttraPtase_sm"/>
    <property type="match status" value="1"/>
</dbReference>
<feature type="domain" description="Calcineurin-like phosphoesterase" evidence="6">
    <location>
        <begin position="2"/>
        <end position="137"/>
    </location>
</feature>
<comment type="caution">
    <text evidence="7">The sequence shown here is derived from an EMBL/GenBank/DDBJ whole genome shotgun (WGS) entry which is preliminary data.</text>
</comment>
<dbReference type="NCBIfam" id="TIGR00668">
    <property type="entry name" value="apaH"/>
    <property type="match status" value="1"/>
</dbReference>
<dbReference type="InterPro" id="IPR029052">
    <property type="entry name" value="Metallo-depent_PP-like"/>
</dbReference>
<proteinExistence type="inferred from homology"/>
<comment type="function">
    <text evidence="1 5">Hydrolyzes diadenosine 5',5'''-P1,P4-tetraphosphate to yield ADP.</text>
</comment>
<dbReference type="Pfam" id="PF00149">
    <property type="entry name" value="Metallophos"/>
    <property type="match status" value="1"/>
</dbReference>
<dbReference type="GO" id="GO:0008803">
    <property type="term" value="F:bis(5'-nucleosyl)-tetraphosphatase (symmetrical) activity"/>
    <property type="evidence" value="ECO:0007669"/>
    <property type="project" value="UniProtKB-UniRule"/>
</dbReference>
<dbReference type="PANTHER" id="PTHR40942">
    <property type="match status" value="1"/>
</dbReference>
<evidence type="ECO:0000313" key="8">
    <source>
        <dbReference type="Proteomes" id="UP000020766"/>
    </source>
</evidence>
<keyword evidence="3 5" id="KW-0378">Hydrolase</keyword>
<reference evidence="7 8" key="1">
    <citation type="submission" date="2014-01" db="EMBL/GenBank/DDBJ databases">
        <title>Interspecies Systems Biology Uncovers Metabolites Affecting C. elegans Gene Expression and Life History Traits.</title>
        <authorList>
            <person name="Watson E."/>
            <person name="Macneil L.T."/>
            <person name="Ritter A.D."/>
            <person name="Yilmaz L.S."/>
            <person name="Rosebrock A.P."/>
            <person name="Caudy A.A."/>
            <person name="Walhout A.J."/>
        </authorList>
    </citation>
    <scope>NUCLEOTIDE SEQUENCE [LARGE SCALE GENOMIC DNA]</scope>
    <source>
        <strain evidence="7 8">DA1877</strain>
    </source>
</reference>
<name>A0A014P0S3_9BURK</name>
<evidence type="ECO:0000256" key="1">
    <source>
        <dbReference type="ARBA" id="ARBA00003413"/>
    </source>
</evidence>
<organism evidence="7 8">
    <name type="scientific">Comamonas aquatica DA1877</name>
    <dbReference type="NCBI Taxonomy" id="1457173"/>
    <lineage>
        <taxon>Bacteria</taxon>
        <taxon>Pseudomonadati</taxon>
        <taxon>Pseudomonadota</taxon>
        <taxon>Betaproteobacteria</taxon>
        <taxon>Burkholderiales</taxon>
        <taxon>Comamonadaceae</taxon>
        <taxon>Comamonas</taxon>
    </lineage>
</organism>
<dbReference type="InterPro" id="IPR004617">
    <property type="entry name" value="ApaH"/>
</dbReference>
<dbReference type="Proteomes" id="UP000020766">
    <property type="component" value="Unassembled WGS sequence"/>
</dbReference>
<dbReference type="PANTHER" id="PTHR40942:SF4">
    <property type="entry name" value="CYTOCHROME C5"/>
    <property type="match status" value="1"/>
</dbReference>
<protein>
    <recommendedName>
        <fullName evidence="5">Bis(5'-nucleosyl)-tetraphosphatase, symmetrical</fullName>
        <ecNumber evidence="5">3.6.1.41</ecNumber>
    </recommendedName>
    <alternativeName>
        <fullName evidence="5">Ap4A hydrolase</fullName>
    </alternativeName>
    <alternativeName>
        <fullName evidence="5">Diadenosine 5',5'''-P1,P4-tetraphosphate pyrophosphohydrolase</fullName>
    </alternativeName>
    <alternativeName>
        <fullName evidence="5">Diadenosine tetraphosphatase</fullName>
    </alternativeName>
</protein>
<dbReference type="InterPro" id="IPR004843">
    <property type="entry name" value="Calcineurin-like_PHP"/>
</dbReference>
<sequence length="281" mass="31388">MSTYLIGDIQGCDSALDRLLQHIDFSPSRDTLYLLGDLINRGPASADVLRRCMEYGDAVKPLLGNHDLHLLASAHGVRKPGRRDTLQTILDAPDRQDLLKWVAQQPLARCLENPQGQQLLMVHAGVLPQWSLKDVMALAQEVHDHIRSEGLPEFLQHMYGNTPNQWHATLTGHDRLRVIVNALTRIRFCTPRGAMDFESAESAEAAPVGLVPWFECPDRQTRDVMVAFGHWSTLGLINRPNLMALDTGCVWGGCLSAMEIGHDFTERQLHQVHCDQAQQPG</sequence>
<dbReference type="RefSeq" id="WP_043384438.1">
    <property type="nucleotide sequence ID" value="NZ_JBOK01000013.1"/>
</dbReference>
<keyword evidence="8" id="KW-1185">Reference proteome</keyword>
<dbReference type="EC" id="3.6.1.41" evidence="5"/>
<dbReference type="NCBIfam" id="NF001204">
    <property type="entry name" value="PRK00166.1"/>
    <property type="match status" value="1"/>
</dbReference>
<dbReference type="STRING" id="225991.MA05_13820"/>
<comment type="catalytic activity">
    <reaction evidence="4 5">
        <text>P(1),P(4)-bis(5'-adenosyl) tetraphosphate + H2O = 2 ADP + 2 H(+)</text>
        <dbReference type="Rhea" id="RHEA:24252"/>
        <dbReference type="ChEBI" id="CHEBI:15377"/>
        <dbReference type="ChEBI" id="CHEBI:15378"/>
        <dbReference type="ChEBI" id="CHEBI:58141"/>
        <dbReference type="ChEBI" id="CHEBI:456216"/>
        <dbReference type="EC" id="3.6.1.41"/>
    </reaction>
</comment>
<evidence type="ECO:0000256" key="2">
    <source>
        <dbReference type="ARBA" id="ARBA00005419"/>
    </source>
</evidence>
<dbReference type="EMBL" id="JBOK01000013">
    <property type="protein sequence ID" value="EXU79720.1"/>
    <property type="molecule type" value="Genomic_DNA"/>
</dbReference>
<gene>
    <name evidence="5" type="primary">apaH</name>
    <name evidence="7" type="ORF">AX13_03470</name>
</gene>
<evidence type="ECO:0000256" key="5">
    <source>
        <dbReference type="HAMAP-Rule" id="MF_00199"/>
    </source>
</evidence>
<dbReference type="AlphaFoldDB" id="A0A014P0S3"/>
<evidence type="ECO:0000256" key="4">
    <source>
        <dbReference type="ARBA" id="ARBA00049417"/>
    </source>
</evidence>
<dbReference type="HAMAP" id="MF_00199">
    <property type="entry name" value="ApaH"/>
    <property type="match status" value="1"/>
</dbReference>
<evidence type="ECO:0000259" key="6">
    <source>
        <dbReference type="Pfam" id="PF00149"/>
    </source>
</evidence>